<dbReference type="CDD" id="cd00756">
    <property type="entry name" value="MoaE"/>
    <property type="match status" value="1"/>
</dbReference>
<protein>
    <submittedName>
        <fullName evidence="1">Molybdenum cofactor biosynthesis subunit (MOCS2, moaE)</fullName>
    </submittedName>
</protein>
<reference evidence="1" key="1">
    <citation type="journal article" date="2014" name="Genome Biol. Evol.">
        <title>Pangenome evidence for extensive interdomain horizontal transfer affecting lineage core and shell genes in uncultured planktonic thaumarchaeota and euryarchaeota.</title>
        <authorList>
            <person name="Deschamps P."/>
            <person name="Zivanovic Y."/>
            <person name="Moreira D."/>
            <person name="Rodriguez-Valera F."/>
            <person name="Lopez-Garcia P."/>
        </authorList>
    </citation>
    <scope>NUCLEOTIDE SEQUENCE</scope>
</reference>
<dbReference type="AlphaFoldDB" id="A0A075FUY9"/>
<dbReference type="SUPFAM" id="SSF54690">
    <property type="entry name" value="Molybdopterin synthase subunit MoaE"/>
    <property type="match status" value="1"/>
</dbReference>
<evidence type="ECO:0000313" key="1">
    <source>
        <dbReference type="EMBL" id="AIE93281.1"/>
    </source>
</evidence>
<proteinExistence type="predicted"/>
<sequence length="160" mass="17585">MPALTNGSTLRSSAVLQWRFMPGVRVIVEPERLDPEGLREFLDTDGCGSVVSFVGLTRADDDGVAVERLEFDAWEERLPGVLNDLSEQTLERFGVSSVVLAHRTGSVGPGEPIVCIHISSPHRAEGFEACSWLISELKRQAPLWKKEIRSDGEVWKAGLG</sequence>
<dbReference type="InterPro" id="IPR036563">
    <property type="entry name" value="MoaE_sf"/>
</dbReference>
<dbReference type="Gene3D" id="3.90.1170.40">
    <property type="entry name" value="Molybdopterin biosynthesis MoaE subunit"/>
    <property type="match status" value="1"/>
</dbReference>
<dbReference type="InterPro" id="IPR003448">
    <property type="entry name" value="Mopterin_biosynth_MoaE"/>
</dbReference>
<dbReference type="Pfam" id="PF02391">
    <property type="entry name" value="MoaE"/>
    <property type="match status" value="1"/>
</dbReference>
<name>A0A075FUY9_9EURY</name>
<dbReference type="EMBL" id="KF900390">
    <property type="protein sequence ID" value="AIE93281.1"/>
    <property type="molecule type" value="Genomic_DNA"/>
</dbReference>
<dbReference type="PANTHER" id="PTHR23404">
    <property type="entry name" value="MOLYBDOPTERIN SYNTHASE RELATED"/>
    <property type="match status" value="1"/>
</dbReference>
<accession>A0A075FUY9</accession>
<organism evidence="1">
    <name type="scientific">uncultured marine group II/III euryarchaeote AD1000_33_C07</name>
    <dbReference type="NCBI Taxonomy" id="1457756"/>
    <lineage>
        <taxon>Archaea</taxon>
        <taxon>Methanobacteriati</taxon>
        <taxon>Methanobacteriota</taxon>
        <taxon>environmental samples</taxon>
    </lineage>
</organism>
<gene>
    <name evidence="1" type="primary">MOCS2</name>
    <name evidence="1" type="synonym">moaE</name>
</gene>
<dbReference type="GO" id="GO:0006777">
    <property type="term" value="P:Mo-molybdopterin cofactor biosynthetic process"/>
    <property type="evidence" value="ECO:0007669"/>
    <property type="project" value="InterPro"/>
</dbReference>